<evidence type="ECO:0000256" key="2">
    <source>
        <dbReference type="ARBA" id="ARBA00022676"/>
    </source>
</evidence>
<keyword evidence="6" id="KW-1185">Reference proteome</keyword>
<evidence type="ECO:0000256" key="3">
    <source>
        <dbReference type="ARBA" id="ARBA00022679"/>
    </source>
</evidence>
<comment type="caution">
    <text evidence="5">The sequence shown here is derived from an EMBL/GenBank/DDBJ whole genome shotgun (WGS) entry which is preliminary data.</text>
</comment>
<dbReference type="AlphaFoldDB" id="A0A1B9XZV1"/>
<evidence type="ECO:0000259" key="4">
    <source>
        <dbReference type="Pfam" id="PF00535"/>
    </source>
</evidence>
<dbReference type="InterPro" id="IPR001173">
    <property type="entry name" value="Glyco_trans_2-like"/>
</dbReference>
<proteinExistence type="inferred from homology"/>
<dbReference type="Proteomes" id="UP000093186">
    <property type="component" value="Unassembled WGS sequence"/>
</dbReference>
<sequence>MEKIAFLITVYKKERLDFFKRSINSIINQDYGFQNINIYLGIDGELTDELNNYITENQDFFYKTIRNDSNKGLAYTLNRLIEVLENELYIFRMDSDDVCALNRVSTQVDFLENNNALIVGSNLIEIDEEGKTIREKKMPIGHKEIIKYSITRNPLNHPTVAFKKEFFNRVGNYNETFLKAQDYELWARALKKHIVLANINEPLLYFRVAKDYLIKRNSVSNYTNELNVSISLMKHFKKYNQLPKILAKFIFRLMPKSVGAYIYKKDRS</sequence>
<dbReference type="SUPFAM" id="SSF53448">
    <property type="entry name" value="Nucleotide-diphospho-sugar transferases"/>
    <property type="match status" value="1"/>
</dbReference>
<dbReference type="Gene3D" id="3.90.550.10">
    <property type="entry name" value="Spore Coat Polysaccharide Biosynthesis Protein SpsA, Chain A"/>
    <property type="match status" value="1"/>
</dbReference>
<evidence type="ECO:0000256" key="1">
    <source>
        <dbReference type="ARBA" id="ARBA00006739"/>
    </source>
</evidence>
<dbReference type="EMBL" id="MAKX01000002">
    <property type="protein sequence ID" value="OCK43073.1"/>
    <property type="molecule type" value="Genomic_DNA"/>
</dbReference>
<dbReference type="PANTHER" id="PTHR43685:SF5">
    <property type="entry name" value="GLYCOSYLTRANSFERASE EPSE-RELATED"/>
    <property type="match status" value="1"/>
</dbReference>
<evidence type="ECO:0000313" key="6">
    <source>
        <dbReference type="Proteomes" id="UP000093186"/>
    </source>
</evidence>
<protein>
    <recommendedName>
        <fullName evidence="4">Glycosyltransferase 2-like domain-containing protein</fullName>
    </recommendedName>
</protein>
<dbReference type="PANTHER" id="PTHR43685">
    <property type="entry name" value="GLYCOSYLTRANSFERASE"/>
    <property type="match status" value="1"/>
</dbReference>
<dbReference type="OrthoDB" id="9815829at2"/>
<accession>A0A1B9XZV1</accession>
<keyword evidence="2" id="KW-0328">Glycosyltransferase</keyword>
<dbReference type="Pfam" id="PF00535">
    <property type="entry name" value="Glycos_transf_2"/>
    <property type="match status" value="1"/>
</dbReference>
<organism evidence="5 6">
    <name type="scientific">Tenacibaculum soleae</name>
    <dbReference type="NCBI Taxonomy" id="447689"/>
    <lineage>
        <taxon>Bacteria</taxon>
        <taxon>Pseudomonadati</taxon>
        <taxon>Bacteroidota</taxon>
        <taxon>Flavobacteriia</taxon>
        <taxon>Flavobacteriales</taxon>
        <taxon>Flavobacteriaceae</taxon>
        <taxon>Tenacibaculum</taxon>
    </lineage>
</organism>
<reference evidence="5 6" key="1">
    <citation type="submission" date="2016-06" db="EMBL/GenBank/DDBJ databases">
        <title>Draft Genome Sequence of Tenacibaculum soleae UCD-KL19.</title>
        <authorList>
            <person name="Eisen J.A."/>
            <person name="Coil D.A."/>
            <person name="Lujan K.M."/>
        </authorList>
    </citation>
    <scope>NUCLEOTIDE SEQUENCE [LARGE SCALE GENOMIC DNA]</scope>
    <source>
        <strain evidence="5 6">UCD-KL19</strain>
    </source>
</reference>
<dbReference type="RefSeq" id="WP_068704731.1">
    <property type="nucleotide sequence ID" value="NZ_JAUOSW010000002.1"/>
</dbReference>
<dbReference type="STRING" id="447689.BA195_09300"/>
<name>A0A1B9XZV1_9FLAO</name>
<gene>
    <name evidence="5" type="ORF">BA195_09300</name>
</gene>
<dbReference type="GO" id="GO:0016757">
    <property type="term" value="F:glycosyltransferase activity"/>
    <property type="evidence" value="ECO:0007669"/>
    <property type="project" value="UniProtKB-KW"/>
</dbReference>
<evidence type="ECO:0000313" key="5">
    <source>
        <dbReference type="EMBL" id="OCK43073.1"/>
    </source>
</evidence>
<dbReference type="InterPro" id="IPR050834">
    <property type="entry name" value="Glycosyltransf_2"/>
</dbReference>
<comment type="similarity">
    <text evidence="1">Belongs to the glycosyltransferase 2 family.</text>
</comment>
<feature type="domain" description="Glycosyltransferase 2-like" evidence="4">
    <location>
        <begin position="8"/>
        <end position="153"/>
    </location>
</feature>
<dbReference type="InterPro" id="IPR029044">
    <property type="entry name" value="Nucleotide-diphossugar_trans"/>
</dbReference>
<keyword evidence="3" id="KW-0808">Transferase</keyword>